<reference evidence="9" key="3">
    <citation type="submission" date="2025-09" db="UniProtKB">
        <authorList>
            <consortium name="Ensembl"/>
        </authorList>
    </citation>
    <scope>IDENTIFICATION</scope>
</reference>
<keyword evidence="10" id="KW-1185">Reference proteome</keyword>
<dbReference type="GO" id="GO:0002224">
    <property type="term" value="P:toll-like receptor signaling pathway"/>
    <property type="evidence" value="ECO:0007669"/>
    <property type="project" value="InterPro"/>
</dbReference>
<dbReference type="InterPro" id="IPR017241">
    <property type="entry name" value="Toll-like_receptor"/>
</dbReference>
<keyword evidence="7" id="KW-0472">Membrane</keyword>
<dbReference type="AlphaFoldDB" id="H2Y4T1"/>
<dbReference type="SUPFAM" id="SSF52058">
    <property type="entry name" value="L domain-like"/>
    <property type="match status" value="3"/>
</dbReference>
<comment type="similarity">
    <text evidence="1">Belongs to the Toll-like receptor family.</text>
</comment>
<feature type="domain" description="TIR" evidence="8">
    <location>
        <begin position="730"/>
        <end position="879"/>
    </location>
</feature>
<dbReference type="PROSITE" id="PS50104">
    <property type="entry name" value="TIR"/>
    <property type="match status" value="1"/>
</dbReference>
<organism evidence="9 10">
    <name type="scientific">Ciona savignyi</name>
    <name type="common">Pacific transparent sea squirt</name>
    <dbReference type="NCBI Taxonomy" id="51511"/>
    <lineage>
        <taxon>Eukaryota</taxon>
        <taxon>Metazoa</taxon>
        <taxon>Chordata</taxon>
        <taxon>Tunicata</taxon>
        <taxon>Ascidiacea</taxon>
        <taxon>Phlebobranchia</taxon>
        <taxon>Cionidae</taxon>
        <taxon>Ciona</taxon>
    </lineage>
</organism>
<dbReference type="Proteomes" id="UP000007875">
    <property type="component" value="Unassembled WGS sequence"/>
</dbReference>
<sequence>MDLSNNLISSIHNDSFGCFVALERLHLQLNNIDILFRWVFRGLAKLKVLNLSANSLRGLNAGMFSGLKVKFLFLSKCNIRQISSSAFNGSTHMKVIDLSWNKISMIPGSLFRHNPMLEVINLRGNRISQMEPAAFAFLAHLRSLDVQNNRFLCDCDIVPLQQWIIENTYTTVRHRRRRFVPRRYYVNCSNLRMPDLPRGRLPTVGVLDMTGNSVTTVGVESFRSSCGAFKVTRTLDLSNNLISSIHNDSFGCFVALERLHLQLNNIDILFRWVFRGLAKLKVLNLSANSLVQVPQQSIGGLRRIDLSHNKLASVHSAAFSDVPSLREIDLSNNNLQRISMIPGSLFRHNPMLEVINLRGNRISQMEPAAFAFLAHLPTRTLDLSNNLISSIHNDSFGCFVALERLHLQLNNIDILFRWVFRGLAKLKVLNLSANSLVEVPQHVHSAAFSDVPSLREIDLSNNNLQRVPYNRIAAFPTDWLRHLIHLEYVDYSGNRVLHSPFPVKAFRNNRNLTHVAFNQVDGIQRSLNAGMFSGLKVKFLFLSKCNIRQISSSAFNGSTHMKVIDLSWNKISMIPGSLFRHNPMLEVINLRGNRISQMEPAAFAFLAHLRSLDVQNNRFLCDCDIVPLQQWIIENTYTTARHRRRILFENATCFQQSSHAYLEMLRWDAGKQCWMKSTVVTGIAFASVLLVVCCVAFAYSSRFQALFWYEMVKAKISYRRKVPADAFGGNEYNAYISCVPDSNDEAWVVRHLLSAIENPPYELEPMKLCFPSRDFRPGRPKTASAASGIRSAERTLVILSAGYARCSWTRLELSMVSEMWRSGERSAESLVVVYLKRRGEDWVDVERLPVLGVRKNRWLIWPLEVADRPAFWMKLRRSLM</sequence>
<dbReference type="PRINTS" id="PR00019">
    <property type="entry name" value="LEURICHRPT"/>
</dbReference>
<dbReference type="PANTHER" id="PTHR24369">
    <property type="entry name" value="ANTIGEN BSP, PUTATIVE-RELATED"/>
    <property type="match status" value="1"/>
</dbReference>
<name>H2Y4T1_CIOSA</name>
<protein>
    <recommendedName>
        <fullName evidence="8">TIR domain-containing protein</fullName>
    </recommendedName>
</protein>
<dbReference type="Pfam" id="PF13855">
    <property type="entry name" value="LRR_8"/>
    <property type="match status" value="6"/>
</dbReference>
<dbReference type="InterPro" id="IPR001611">
    <property type="entry name" value="Leu-rich_rpt"/>
</dbReference>
<dbReference type="GO" id="GO:0045087">
    <property type="term" value="P:innate immune response"/>
    <property type="evidence" value="ECO:0007669"/>
    <property type="project" value="UniProtKB-KW"/>
</dbReference>
<dbReference type="GO" id="GO:0004888">
    <property type="term" value="F:transmembrane signaling receptor activity"/>
    <property type="evidence" value="ECO:0007669"/>
    <property type="project" value="InterPro"/>
</dbReference>
<feature type="transmembrane region" description="Helical" evidence="7">
    <location>
        <begin position="679"/>
        <end position="699"/>
    </location>
</feature>
<dbReference type="GO" id="GO:0016020">
    <property type="term" value="C:membrane"/>
    <property type="evidence" value="ECO:0007669"/>
    <property type="project" value="InterPro"/>
</dbReference>
<evidence type="ECO:0000256" key="3">
    <source>
        <dbReference type="ARBA" id="ARBA00022614"/>
    </source>
</evidence>
<dbReference type="InterPro" id="IPR003591">
    <property type="entry name" value="Leu-rich_rpt_typical-subtyp"/>
</dbReference>
<dbReference type="SMART" id="SM00364">
    <property type="entry name" value="LRR_BAC"/>
    <property type="match status" value="6"/>
</dbReference>
<keyword evidence="5" id="KW-0391">Immunity</keyword>
<evidence type="ECO:0000256" key="6">
    <source>
        <dbReference type="ARBA" id="ARBA00023198"/>
    </source>
</evidence>
<proteinExistence type="inferred from homology"/>
<dbReference type="Ensembl" id="ENSCSAVT00000000332.1">
    <property type="protein sequence ID" value="ENSCSAVP00000000329.1"/>
    <property type="gene ID" value="ENSCSAVG00000000183.1"/>
</dbReference>
<keyword evidence="7" id="KW-0812">Transmembrane</keyword>
<dbReference type="InterPro" id="IPR000157">
    <property type="entry name" value="TIR_dom"/>
</dbReference>
<evidence type="ECO:0000256" key="2">
    <source>
        <dbReference type="ARBA" id="ARBA00022588"/>
    </source>
</evidence>
<keyword evidence="6" id="KW-0395">Inflammatory response</keyword>
<keyword evidence="3" id="KW-0433">Leucine-rich repeat</keyword>
<dbReference type="SMART" id="SM00255">
    <property type="entry name" value="TIR"/>
    <property type="match status" value="1"/>
</dbReference>
<keyword evidence="4" id="KW-0677">Repeat</keyword>
<dbReference type="InterPro" id="IPR050541">
    <property type="entry name" value="LRR_TM_domain-containing"/>
</dbReference>
<evidence type="ECO:0000313" key="10">
    <source>
        <dbReference type="Proteomes" id="UP000007875"/>
    </source>
</evidence>
<dbReference type="InterPro" id="IPR035897">
    <property type="entry name" value="Toll_tir_struct_dom_sf"/>
</dbReference>
<dbReference type="Gene3D" id="3.80.10.10">
    <property type="entry name" value="Ribonuclease Inhibitor"/>
    <property type="match status" value="5"/>
</dbReference>
<evidence type="ECO:0000256" key="5">
    <source>
        <dbReference type="ARBA" id="ARBA00022859"/>
    </source>
</evidence>
<dbReference type="SUPFAM" id="SSF52200">
    <property type="entry name" value="Toll/Interleukin receptor TIR domain"/>
    <property type="match status" value="1"/>
</dbReference>
<evidence type="ECO:0000259" key="8">
    <source>
        <dbReference type="PROSITE" id="PS50104"/>
    </source>
</evidence>
<dbReference type="PIRSF" id="PIRSF037595">
    <property type="entry name" value="Toll-like_receptor"/>
    <property type="match status" value="1"/>
</dbReference>
<keyword evidence="2" id="KW-0399">Innate immunity</keyword>
<dbReference type="SMART" id="SM00369">
    <property type="entry name" value="LRR_TYP"/>
    <property type="match status" value="20"/>
</dbReference>
<reference evidence="9" key="2">
    <citation type="submission" date="2025-08" db="UniProtKB">
        <authorList>
            <consortium name="Ensembl"/>
        </authorList>
    </citation>
    <scope>IDENTIFICATION</scope>
</reference>
<keyword evidence="7" id="KW-1133">Transmembrane helix</keyword>
<evidence type="ECO:0000313" key="9">
    <source>
        <dbReference type="Ensembl" id="ENSCSAVP00000000329.1"/>
    </source>
</evidence>
<evidence type="ECO:0000256" key="7">
    <source>
        <dbReference type="SAM" id="Phobius"/>
    </source>
</evidence>
<evidence type="ECO:0000256" key="4">
    <source>
        <dbReference type="ARBA" id="ARBA00022737"/>
    </source>
</evidence>
<dbReference type="Pfam" id="PF01582">
    <property type="entry name" value="TIR"/>
    <property type="match status" value="1"/>
</dbReference>
<reference evidence="10" key="1">
    <citation type="submission" date="2003-08" db="EMBL/GenBank/DDBJ databases">
        <authorList>
            <person name="Birren B."/>
            <person name="Nusbaum C."/>
            <person name="Abebe A."/>
            <person name="Abouelleil A."/>
            <person name="Adekoya E."/>
            <person name="Ait-zahra M."/>
            <person name="Allen N."/>
            <person name="Allen T."/>
            <person name="An P."/>
            <person name="Anderson M."/>
            <person name="Anderson S."/>
            <person name="Arachchi H."/>
            <person name="Armbruster J."/>
            <person name="Bachantsang P."/>
            <person name="Baldwin J."/>
            <person name="Barry A."/>
            <person name="Bayul T."/>
            <person name="Blitshsteyn B."/>
            <person name="Bloom T."/>
            <person name="Blye J."/>
            <person name="Boguslavskiy L."/>
            <person name="Borowsky M."/>
            <person name="Boukhgalter B."/>
            <person name="Brunache A."/>
            <person name="Butler J."/>
            <person name="Calixte N."/>
            <person name="Calvo S."/>
            <person name="Camarata J."/>
            <person name="Campo K."/>
            <person name="Chang J."/>
            <person name="Cheshatsang Y."/>
            <person name="Citroen M."/>
            <person name="Collymore A."/>
            <person name="Considine T."/>
            <person name="Cook A."/>
            <person name="Cooke P."/>
            <person name="Corum B."/>
            <person name="Cuomo C."/>
            <person name="David R."/>
            <person name="Dawoe T."/>
            <person name="Degray S."/>
            <person name="Dodge S."/>
            <person name="Dooley K."/>
            <person name="Dorje P."/>
            <person name="Dorjee K."/>
            <person name="Dorris L."/>
            <person name="Duffey N."/>
            <person name="Dupes A."/>
            <person name="Elkins T."/>
            <person name="Engels R."/>
            <person name="Erickson J."/>
            <person name="Farina A."/>
            <person name="Faro S."/>
            <person name="Ferreira P."/>
            <person name="Fischer H."/>
            <person name="Fitzgerald M."/>
            <person name="Foley K."/>
            <person name="Gage D."/>
            <person name="Galagan J."/>
            <person name="Gearin G."/>
            <person name="Gnerre S."/>
            <person name="Gnirke A."/>
            <person name="Goyette A."/>
            <person name="Graham J."/>
            <person name="Grandbois E."/>
            <person name="Gyaltsen K."/>
            <person name="Hafez N."/>
            <person name="Hagopian D."/>
            <person name="Hagos B."/>
            <person name="Hall J."/>
            <person name="Hatcher B."/>
            <person name="Heller A."/>
            <person name="Higgins H."/>
            <person name="Honan T."/>
            <person name="Horn A."/>
            <person name="Houde N."/>
            <person name="Hughes L."/>
            <person name="Hulme W."/>
            <person name="Husby E."/>
            <person name="Iliev I."/>
            <person name="Jaffe D."/>
            <person name="Jones C."/>
            <person name="Kamal M."/>
            <person name="Kamat A."/>
            <person name="Kamvysselis M."/>
            <person name="Karlsson E."/>
            <person name="Kells C."/>
            <person name="Kieu A."/>
            <person name="Kisner P."/>
            <person name="Kodira C."/>
            <person name="Kulbokas E."/>
            <person name="Labutti K."/>
            <person name="Lama D."/>
            <person name="Landers T."/>
            <person name="Leger J."/>
            <person name="Levine S."/>
            <person name="Lewis D."/>
            <person name="Lewis T."/>
            <person name="Lindblad-toh K."/>
            <person name="Liu X."/>
            <person name="Lokyitsang T."/>
            <person name="Lokyitsang Y."/>
            <person name="Lucien O."/>
            <person name="Lui A."/>
            <person name="Ma L.J."/>
            <person name="Mabbitt R."/>
            <person name="Macdonald J."/>
            <person name="Maclean C."/>
            <person name="Major J."/>
            <person name="Manning J."/>
            <person name="Marabella R."/>
            <person name="Maru K."/>
            <person name="Matthews C."/>
            <person name="Mauceli E."/>
            <person name="Mccarthy M."/>
            <person name="Mcdonough S."/>
            <person name="Mcghee T."/>
            <person name="Meldrim J."/>
            <person name="Meneus L."/>
            <person name="Mesirov J."/>
            <person name="Mihalev A."/>
            <person name="Mihova T."/>
            <person name="Mikkelsen T."/>
            <person name="Mlenga V."/>
            <person name="Moru K."/>
            <person name="Mozes J."/>
            <person name="Mulrain L."/>
            <person name="Munson G."/>
            <person name="Naylor J."/>
            <person name="Newes C."/>
            <person name="Nguyen C."/>
            <person name="Nguyen N."/>
            <person name="Nguyen T."/>
            <person name="Nicol R."/>
            <person name="Nielsen C."/>
            <person name="Nizzari M."/>
            <person name="Norbu C."/>
            <person name="Norbu N."/>
            <person name="O'donnell P."/>
            <person name="Okoawo O."/>
            <person name="O'leary S."/>
            <person name="Omotosho B."/>
            <person name="O'neill K."/>
            <person name="Osman S."/>
            <person name="Parker S."/>
            <person name="Perrin D."/>
            <person name="Phunkhang P."/>
            <person name="Piqani B."/>
            <person name="Purcell S."/>
            <person name="Rachupka T."/>
            <person name="Ramasamy U."/>
            <person name="Rameau R."/>
            <person name="Ray V."/>
            <person name="Raymond C."/>
            <person name="Retta R."/>
            <person name="Richardson S."/>
            <person name="Rise C."/>
            <person name="Rodriguez J."/>
            <person name="Rogers J."/>
            <person name="Rogov P."/>
            <person name="Rutman M."/>
            <person name="Schupbach R."/>
            <person name="Seaman C."/>
            <person name="Settipalli S."/>
            <person name="Sharpe T."/>
            <person name="Sheridan J."/>
            <person name="Sherpa N."/>
            <person name="Shi J."/>
            <person name="Smirnov S."/>
            <person name="Smith C."/>
            <person name="Sougnez C."/>
            <person name="Spencer B."/>
            <person name="Stalker J."/>
            <person name="Stange-thomann N."/>
            <person name="Stavropoulos S."/>
            <person name="Stetson K."/>
            <person name="Stone C."/>
            <person name="Stone S."/>
            <person name="Stubbs M."/>
            <person name="Talamas J."/>
            <person name="Tchuinga P."/>
            <person name="Tenzing P."/>
            <person name="Tesfaye S."/>
            <person name="Theodore J."/>
            <person name="Thoulutsang Y."/>
            <person name="Topham K."/>
            <person name="Towey S."/>
            <person name="Tsamla T."/>
            <person name="Tsomo N."/>
            <person name="Vallee D."/>
            <person name="Vassiliev H."/>
            <person name="Venkataraman V."/>
            <person name="Vinson J."/>
            <person name="Vo A."/>
            <person name="Wade C."/>
            <person name="Wang S."/>
            <person name="Wangchuk T."/>
            <person name="Wangdi T."/>
            <person name="Whittaker C."/>
            <person name="Wilkinson J."/>
            <person name="Wu Y."/>
            <person name="Wyman D."/>
            <person name="Yadav S."/>
            <person name="Yang S."/>
            <person name="Yang X."/>
            <person name="Yeager S."/>
            <person name="Yee E."/>
            <person name="Young G."/>
            <person name="Zainoun J."/>
            <person name="Zembeck L."/>
            <person name="Zimmer A."/>
            <person name="Zody M."/>
            <person name="Lander E."/>
        </authorList>
    </citation>
    <scope>NUCLEOTIDE SEQUENCE [LARGE SCALE GENOMIC DNA]</scope>
</reference>
<dbReference type="PANTHER" id="PTHR24369:SF211">
    <property type="entry name" value="LEUCINE-RICH REPEAT-CONTAINING PROTEIN 15-LIKE"/>
    <property type="match status" value="1"/>
</dbReference>
<accession>H2Y4T1</accession>
<dbReference type="InterPro" id="IPR032675">
    <property type="entry name" value="LRR_dom_sf"/>
</dbReference>
<dbReference type="PROSITE" id="PS51450">
    <property type="entry name" value="LRR"/>
    <property type="match status" value="3"/>
</dbReference>
<dbReference type="GeneTree" id="ENSGT00940000159318"/>
<evidence type="ECO:0000256" key="1">
    <source>
        <dbReference type="ARBA" id="ARBA00009634"/>
    </source>
</evidence>
<dbReference type="Gene3D" id="3.40.50.10140">
    <property type="entry name" value="Toll/interleukin-1 receptor homology (TIR) domain"/>
    <property type="match status" value="1"/>
</dbReference>